<protein>
    <submittedName>
        <fullName evidence="1">Uncharacterized protein</fullName>
    </submittedName>
</protein>
<evidence type="ECO:0000313" key="2">
    <source>
        <dbReference type="Proteomes" id="UP000254072"/>
    </source>
</evidence>
<accession>A0A379E0V1</accession>
<dbReference type="Proteomes" id="UP000254072">
    <property type="component" value="Unassembled WGS sequence"/>
</dbReference>
<dbReference type="RefSeq" id="WP_021668422.1">
    <property type="nucleotide sequence ID" value="NZ_UGTL01000001.1"/>
</dbReference>
<reference evidence="1 2" key="1">
    <citation type="submission" date="2018-06" db="EMBL/GenBank/DDBJ databases">
        <authorList>
            <consortium name="Pathogen Informatics"/>
            <person name="Doyle S."/>
        </authorList>
    </citation>
    <scope>NUCLEOTIDE SEQUENCE [LARGE SCALE GENOMIC DNA]</scope>
    <source>
        <strain evidence="1 2">NCTC11157</strain>
    </source>
</reference>
<dbReference type="EMBL" id="UGTL01000001">
    <property type="protein sequence ID" value="SUB85912.1"/>
    <property type="molecule type" value="Genomic_DNA"/>
</dbReference>
<organism evidence="1 2">
    <name type="scientific">Prevotella disiens</name>
    <dbReference type="NCBI Taxonomy" id="28130"/>
    <lineage>
        <taxon>Bacteria</taxon>
        <taxon>Pseudomonadati</taxon>
        <taxon>Bacteroidota</taxon>
        <taxon>Bacteroidia</taxon>
        <taxon>Bacteroidales</taxon>
        <taxon>Prevotellaceae</taxon>
        <taxon>Prevotella</taxon>
    </lineage>
</organism>
<dbReference type="AlphaFoldDB" id="A0A379E0V1"/>
<evidence type="ECO:0000313" key="1">
    <source>
        <dbReference type="EMBL" id="SUB85912.1"/>
    </source>
</evidence>
<dbReference type="GeneID" id="91082824"/>
<proteinExistence type="predicted"/>
<name>A0A379E0V1_9BACT</name>
<sequence length="113" mass="13449">MDLLSAKIILDIPTPIHLEKENYEEGVIYTFIFKDGGCILIHEGALMQFDIDTYKPSKVIHKKKYSIYWGRENGKFWKKYVCGSVRLYYCNVNKDNKLNYEKIFRTIKILKME</sequence>
<gene>
    <name evidence="1" type="ORF">NCTC11157_01652</name>
</gene>